<feature type="domain" description="LYC1 C-terminal" evidence="1">
    <location>
        <begin position="169"/>
        <end position="351"/>
    </location>
</feature>
<dbReference type="PANTHER" id="PTHR34815">
    <property type="entry name" value="LYSINE ACETYLTRANSFERASE"/>
    <property type="match status" value="1"/>
</dbReference>
<protein>
    <recommendedName>
        <fullName evidence="1">LYC1 C-terminal domain-containing protein</fullName>
    </recommendedName>
</protein>
<evidence type="ECO:0000313" key="2">
    <source>
        <dbReference type="EMBL" id="RPA90245.1"/>
    </source>
</evidence>
<dbReference type="STRING" id="1336337.A0A3N4IWQ0"/>
<reference evidence="2 3" key="1">
    <citation type="journal article" date="2018" name="Nat. Ecol. Evol.">
        <title>Pezizomycetes genomes reveal the molecular basis of ectomycorrhizal truffle lifestyle.</title>
        <authorList>
            <person name="Murat C."/>
            <person name="Payen T."/>
            <person name="Noel B."/>
            <person name="Kuo A."/>
            <person name="Morin E."/>
            <person name="Chen J."/>
            <person name="Kohler A."/>
            <person name="Krizsan K."/>
            <person name="Balestrini R."/>
            <person name="Da Silva C."/>
            <person name="Montanini B."/>
            <person name="Hainaut M."/>
            <person name="Levati E."/>
            <person name="Barry K.W."/>
            <person name="Belfiori B."/>
            <person name="Cichocki N."/>
            <person name="Clum A."/>
            <person name="Dockter R.B."/>
            <person name="Fauchery L."/>
            <person name="Guy J."/>
            <person name="Iotti M."/>
            <person name="Le Tacon F."/>
            <person name="Lindquist E.A."/>
            <person name="Lipzen A."/>
            <person name="Malagnac F."/>
            <person name="Mello A."/>
            <person name="Molinier V."/>
            <person name="Miyauchi S."/>
            <person name="Poulain J."/>
            <person name="Riccioni C."/>
            <person name="Rubini A."/>
            <person name="Sitrit Y."/>
            <person name="Splivallo R."/>
            <person name="Traeger S."/>
            <person name="Wang M."/>
            <person name="Zifcakova L."/>
            <person name="Wipf D."/>
            <person name="Zambonelli A."/>
            <person name="Paolocci F."/>
            <person name="Nowrousian M."/>
            <person name="Ottonello S."/>
            <person name="Baldrian P."/>
            <person name="Spatafora J.W."/>
            <person name="Henrissat B."/>
            <person name="Nagy L.G."/>
            <person name="Aury J.M."/>
            <person name="Wincker P."/>
            <person name="Grigoriev I.V."/>
            <person name="Bonfante P."/>
            <person name="Martin F.M."/>
        </authorList>
    </citation>
    <scope>NUCLEOTIDE SEQUENCE [LARGE SCALE GENOMIC DNA]</scope>
    <source>
        <strain evidence="2 3">120613-1</strain>
    </source>
</reference>
<dbReference type="InterPro" id="IPR053013">
    <property type="entry name" value="LAT"/>
</dbReference>
<gene>
    <name evidence="2" type="ORF">L873DRAFT_1718695</name>
</gene>
<accession>A0A3N4IWQ0</accession>
<dbReference type="Pfam" id="PF22998">
    <property type="entry name" value="GNAT_LYC1-like"/>
    <property type="match status" value="1"/>
</dbReference>
<dbReference type="OrthoDB" id="2020070at2759"/>
<evidence type="ECO:0000313" key="3">
    <source>
        <dbReference type="Proteomes" id="UP000276215"/>
    </source>
</evidence>
<proteinExistence type="predicted"/>
<dbReference type="PANTHER" id="PTHR34815:SF2">
    <property type="entry name" value="N-ACETYLTRANSFERASE DOMAIN-CONTAINING PROTEIN"/>
    <property type="match status" value="1"/>
</dbReference>
<evidence type="ECO:0000259" key="1">
    <source>
        <dbReference type="Pfam" id="PF22998"/>
    </source>
</evidence>
<dbReference type="InterPro" id="IPR016181">
    <property type="entry name" value="Acyl_CoA_acyltransferase"/>
</dbReference>
<dbReference type="SUPFAM" id="SSF55729">
    <property type="entry name" value="Acyl-CoA N-acyltransferases (Nat)"/>
    <property type="match status" value="1"/>
</dbReference>
<dbReference type="EMBL" id="ML120533">
    <property type="protein sequence ID" value="RPA90245.1"/>
    <property type="molecule type" value="Genomic_DNA"/>
</dbReference>
<sequence>MSSTSRHLRNPTPQELVQIRSEHQACWGKDLTLKQYLKREEILASTALTVNGGLTNWVLVDPTTSPATILASCESIQKKVFVVDAGSSKVRVSYGHSIGSVFAPVEMRGKGHASAMLKMLAEELRTYGGESALSALYSDIGKEFYKKLGWYPHTSFHLNISVHLCSSPHPTTNTTPLKASSLPPLCTQDIKALKASLTSSIPASKTRISFHPDPKTFDWHFARAEYLASITNRPPPTTKGAITTSGSAWIIWNHDFQKAEPKLCVLRIAGEPSKEEAKDLLAAALTEAREWGLSHVQAWNLPAAVEEAGKEFGGKVVEMDMNWIPSVMMYGPGGAVCEEVEWFANEKFAWC</sequence>
<dbReference type="InterPro" id="IPR055100">
    <property type="entry name" value="GNAT_LYC1-like"/>
</dbReference>
<organism evidence="2 3">
    <name type="scientific">Choiromyces venosus 120613-1</name>
    <dbReference type="NCBI Taxonomy" id="1336337"/>
    <lineage>
        <taxon>Eukaryota</taxon>
        <taxon>Fungi</taxon>
        <taxon>Dikarya</taxon>
        <taxon>Ascomycota</taxon>
        <taxon>Pezizomycotina</taxon>
        <taxon>Pezizomycetes</taxon>
        <taxon>Pezizales</taxon>
        <taxon>Tuberaceae</taxon>
        <taxon>Choiromyces</taxon>
    </lineage>
</organism>
<dbReference type="Proteomes" id="UP000276215">
    <property type="component" value="Unassembled WGS sequence"/>
</dbReference>
<keyword evidence="3" id="KW-1185">Reference proteome</keyword>
<dbReference type="Gene3D" id="3.40.630.30">
    <property type="match status" value="1"/>
</dbReference>
<name>A0A3N4IWQ0_9PEZI</name>
<dbReference type="AlphaFoldDB" id="A0A3N4IWQ0"/>